<evidence type="ECO:0000313" key="2">
    <source>
        <dbReference type="EMBL" id="KAJ3662482.1"/>
    </source>
</evidence>
<sequence>MLNLRDTNIIADAELKASGFLPTLLGVIRVWIHPGTVVVSDRWRVYNTLKEEGFQHLSVNQSINFVNPTDSKVHTQNIERTWRDVRRGLSRYGRRAEHFVGYLTDIFLKRRFALGEQVHEFCLAAAVLYPLPS</sequence>
<protein>
    <recommendedName>
        <fullName evidence="1">ISXO2-like transposase domain-containing protein</fullName>
    </recommendedName>
</protein>
<dbReference type="EMBL" id="JALNTZ010000002">
    <property type="protein sequence ID" value="KAJ3662482.1"/>
    <property type="molecule type" value="Genomic_DNA"/>
</dbReference>
<dbReference type="InterPro" id="IPR053164">
    <property type="entry name" value="IS1016-like_transposase"/>
</dbReference>
<dbReference type="PANTHER" id="PTHR47163">
    <property type="entry name" value="DDE_TNP_IS1595 DOMAIN-CONTAINING PROTEIN"/>
    <property type="match status" value="1"/>
</dbReference>
<evidence type="ECO:0000313" key="3">
    <source>
        <dbReference type="Proteomes" id="UP001168821"/>
    </source>
</evidence>
<dbReference type="InterPro" id="IPR024445">
    <property type="entry name" value="Tnp_ISXO2-like"/>
</dbReference>
<reference evidence="2" key="1">
    <citation type="journal article" date="2023" name="G3 (Bethesda)">
        <title>Whole genome assemblies of Zophobas morio and Tenebrio molitor.</title>
        <authorList>
            <person name="Kaur S."/>
            <person name="Stinson S.A."/>
            <person name="diCenzo G.C."/>
        </authorList>
    </citation>
    <scope>NUCLEOTIDE SEQUENCE</scope>
    <source>
        <strain evidence="2">QUZm001</strain>
    </source>
</reference>
<keyword evidence="3" id="KW-1185">Reference proteome</keyword>
<proteinExistence type="predicted"/>
<dbReference type="AlphaFoldDB" id="A0AA38MNS8"/>
<name>A0AA38MNS8_9CUCU</name>
<comment type="caution">
    <text evidence="2">The sequence shown here is derived from an EMBL/GenBank/DDBJ whole genome shotgun (WGS) entry which is preliminary data.</text>
</comment>
<organism evidence="2 3">
    <name type="scientific">Zophobas morio</name>
    <dbReference type="NCBI Taxonomy" id="2755281"/>
    <lineage>
        <taxon>Eukaryota</taxon>
        <taxon>Metazoa</taxon>
        <taxon>Ecdysozoa</taxon>
        <taxon>Arthropoda</taxon>
        <taxon>Hexapoda</taxon>
        <taxon>Insecta</taxon>
        <taxon>Pterygota</taxon>
        <taxon>Neoptera</taxon>
        <taxon>Endopterygota</taxon>
        <taxon>Coleoptera</taxon>
        <taxon>Polyphaga</taxon>
        <taxon>Cucujiformia</taxon>
        <taxon>Tenebrionidae</taxon>
        <taxon>Zophobas</taxon>
    </lineage>
</organism>
<dbReference type="Proteomes" id="UP001168821">
    <property type="component" value="Unassembled WGS sequence"/>
</dbReference>
<dbReference type="Pfam" id="PF12762">
    <property type="entry name" value="DDE_Tnp_IS1595"/>
    <property type="match status" value="1"/>
</dbReference>
<accession>A0AA38MNS8</accession>
<feature type="domain" description="ISXO2-like transposase" evidence="1">
    <location>
        <begin position="23"/>
        <end position="104"/>
    </location>
</feature>
<evidence type="ECO:0000259" key="1">
    <source>
        <dbReference type="Pfam" id="PF12762"/>
    </source>
</evidence>
<gene>
    <name evidence="2" type="ORF">Zmor_006829</name>
</gene>
<dbReference type="PANTHER" id="PTHR47163:SF2">
    <property type="entry name" value="SI:DKEY-17M8.2"/>
    <property type="match status" value="1"/>
</dbReference>